<dbReference type="Gene3D" id="1.10.287.470">
    <property type="entry name" value="Helix hairpin bin"/>
    <property type="match status" value="1"/>
</dbReference>
<feature type="domain" description="Multidrug resistance protein MdtA-like barrel-sandwich hybrid" evidence="3">
    <location>
        <begin position="65"/>
        <end position="201"/>
    </location>
</feature>
<name>A0ABU9D583_9PROT</name>
<comment type="similarity">
    <text evidence="1">Belongs to the membrane fusion protein (MFP) (TC 8.A.1) family.</text>
</comment>
<evidence type="ECO:0000256" key="2">
    <source>
        <dbReference type="SAM" id="Coils"/>
    </source>
</evidence>
<dbReference type="PANTHER" id="PTHR30469:SF15">
    <property type="entry name" value="HLYD FAMILY OF SECRETION PROTEINS"/>
    <property type="match status" value="1"/>
</dbReference>
<evidence type="ECO:0000259" key="4">
    <source>
        <dbReference type="Pfam" id="PF25954"/>
    </source>
</evidence>
<dbReference type="RefSeq" id="WP_341369766.1">
    <property type="nucleotide sequence ID" value="NZ_JBBPCO010000002.1"/>
</dbReference>
<evidence type="ECO:0000259" key="3">
    <source>
        <dbReference type="Pfam" id="PF25917"/>
    </source>
</evidence>
<dbReference type="Gene3D" id="2.40.30.170">
    <property type="match status" value="1"/>
</dbReference>
<dbReference type="InterPro" id="IPR058792">
    <property type="entry name" value="Beta-barrel_RND_2"/>
</dbReference>
<gene>
    <name evidence="6" type="ORF">WOB96_02870</name>
</gene>
<evidence type="ECO:0000313" key="7">
    <source>
        <dbReference type="Proteomes" id="UP001446205"/>
    </source>
</evidence>
<keyword evidence="7" id="KW-1185">Reference proteome</keyword>
<dbReference type="Gene3D" id="2.40.50.100">
    <property type="match status" value="1"/>
</dbReference>
<accession>A0ABU9D583</accession>
<evidence type="ECO:0000256" key="1">
    <source>
        <dbReference type="ARBA" id="ARBA00009477"/>
    </source>
</evidence>
<dbReference type="Pfam" id="PF25917">
    <property type="entry name" value="BSH_RND"/>
    <property type="match status" value="1"/>
</dbReference>
<sequence>MARPISFLAAIGLALILVGCGRQDAPEKQPQGPQATGVTAVRAESRAVETTVTALGQVDSKSFPEVAAEVAGRVIRLAAEEGDSVRQGQLLAVLDAQEQQIALRAARADVNRLQALIANQQRTVKRYRDLLAGQYVARNTFEEAETQLQTLREQLAGARAQVAQLERDLRLARVLSPMAGQVQERLVSVGDYVTVGKPLFRLVGAQKLQVHLPLPESYGAQLRPGLPVRLSTPADPDKPIEGQISEIRPMIGASNRALDVLVEVDNPGTWRPGASVTGEVVLATRENAVMLPEQSVVQRPAGEVVYVAGNGKAGQRLVKTGVRRDGLVEILSGVAPGELVVVEGAGFLTQGAPIRVREARS</sequence>
<dbReference type="EMBL" id="JBBPCO010000002">
    <property type="protein sequence ID" value="MEK8088700.1"/>
    <property type="molecule type" value="Genomic_DNA"/>
</dbReference>
<feature type="domain" description="YknX-like C-terminal permuted SH3-like" evidence="5">
    <location>
        <begin position="289"/>
        <end position="356"/>
    </location>
</feature>
<dbReference type="Gene3D" id="2.40.420.20">
    <property type="match status" value="1"/>
</dbReference>
<comment type="caution">
    <text evidence="6">The sequence shown here is derived from an EMBL/GenBank/DDBJ whole genome shotgun (WGS) entry which is preliminary data.</text>
</comment>
<proteinExistence type="inferred from homology"/>
<dbReference type="InterPro" id="IPR006143">
    <property type="entry name" value="RND_pump_MFP"/>
</dbReference>
<dbReference type="PROSITE" id="PS51257">
    <property type="entry name" value="PROKAR_LIPOPROTEIN"/>
    <property type="match status" value="1"/>
</dbReference>
<dbReference type="NCBIfam" id="TIGR01730">
    <property type="entry name" value="RND_mfp"/>
    <property type="match status" value="1"/>
</dbReference>
<evidence type="ECO:0000313" key="6">
    <source>
        <dbReference type="EMBL" id="MEK8088700.1"/>
    </source>
</evidence>
<feature type="domain" description="CusB-like beta-barrel" evidence="4">
    <location>
        <begin position="213"/>
        <end position="278"/>
    </location>
</feature>
<dbReference type="Proteomes" id="UP001446205">
    <property type="component" value="Unassembled WGS sequence"/>
</dbReference>
<dbReference type="InterPro" id="IPR058625">
    <property type="entry name" value="MdtA-like_BSH"/>
</dbReference>
<keyword evidence="2" id="KW-0175">Coiled coil</keyword>
<dbReference type="SUPFAM" id="SSF111369">
    <property type="entry name" value="HlyD-like secretion proteins"/>
    <property type="match status" value="1"/>
</dbReference>
<dbReference type="Pfam" id="PF25989">
    <property type="entry name" value="YknX_C"/>
    <property type="match status" value="1"/>
</dbReference>
<reference evidence="6 7" key="1">
    <citation type="submission" date="2024-04" db="EMBL/GenBank/DDBJ databases">
        <authorList>
            <person name="Abashina T."/>
            <person name="Shaikin A."/>
        </authorList>
    </citation>
    <scope>NUCLEOTIDE SEQUENCE [LARGE SCALE GENOMIC DNA]</scope>
    <source>
        <strain evidence="6 7">AAFK</strain>
    </source>
</reference>
<dbReference type="PANTHER" id="PTHR30469">
    <property type="entry name" value="MULTIDRUG RESISTANCE PROTEIN MDTA"/>
    <property type="match status" value="1"/>
</dbReference>
<dbReference type="Pfam" id="PF25954">
    <property type="entry name" value="Beta-barrel_RND_2"/>
    <property type="match status" value="1"/>
</dbReference>
<dbReference type="InterPro" id="IPR058637">
    <property type="entry name" value="YknX-like_C"/>
</dbReference>
<protein>
    <submittedName>
        <fullName evidence="6">Efflux RND transporter periplasmic adaptor subunit</fullName>
    </submittedName>
</protein>
<feature type="coiled-coil region" evidence="2">
    <location>
        <begin position="96"/>
        <end position="175"/>
    </location>
</feature>
<evidence type="ECO:0000259" key="5">
    <source>
        <dbReference type="Pfam" id="PF25989"/>
    </source>
</evidence>
<organism evidence="6 7">
    <name type="scientific">Thermithiobacillus plumbiphilus</name>
    <dbReference type="NCBI Taxonomy" id="1729899"/>
    <lineage>
        <taxon>Bacteria</taxon>
        <taxon>Pseudomonadati</taxon>
        <taxon>Pseudomonadota</taxon>
        <taxon>Acidithiobacillia</taxon>
        <taxon>Acidithiobacillales</taxon>
        <taxon>Thermithiobacillaceae</taxon>
        <taxon>Thermithiobacillus</taxon>
    </lineage>
</organism>